<dbReference type="GO" id="GO:0047429">
    <property type="term" value="F:nucleoside triphosphate diphosphatase activity"/>
    <property type="evidence" value="ECO:0007669"/>
    <property type="project" value="InterPro"/>
</dbReference>
<dbReference type="InterPro" id="IPR003697">
    <property type="entry name" value="Maf-like"/>
</dbReference>
<evidence type="ECO:0000313" key="3">
    <source>
        <dbReference type="EMBL" id="PIS18050.1"/>
    </source>
</evidence>
<evidence type="ECO:0000313" key="4">
    <source>
        <dbReference type="Proteomes" id="UP000229574"/>
    </source>
</evidence>
<feature type="non-terminal residue" evidence="3">
    <location>
        <position position="68"/>
    </location>
</feature>
<dbReference type="Pfam" id="PF02545">
    <property type="entry name" value="Maf"/>
    <property type="match status" value="1"/>
</dbReference>
<dbReference type="AlphaFoldDB" id="A0A2H0WZG5"/>
<gene>
    <name evidence="3" type="ORF">COT54_01350</name>
</gene>
<protein>
    <submittedName>
        <fullName evidence="3">Septum formation inhibitor Maf</fullName>
    </submittedName>
</protein>
<evidence type="ECO:0000256" key="2">
    <source>
        <dbReference type="ARBA" id="ARBA00022801"/>
    </source>
</evidence>
<name>A0A2H0WZG5_9BACT</name>
<evidence type="ECO:0000256" key="1">
    <source>
        <dbReference type="ARBA" id="ARBA00001968"/>
    </source>
</evidence>
<proteinExistence type="predicted"/>
<dbReference type="Gene3D" id="3.90.950.10">
    <property type="match status" value="1"/>
</dbReference>
<comment type="cofactor">
    <cofactor evidence="1">
        <name>a divalent metal cation</name>
        <dbReference type="ChEBI" id="CHEBI:60240"/>
    </cofactor>
</comment>
<keyword evidence="2" id="KW-0378">Hydrolase</keyword>
<dbReference type="EMBL" id="PEYY01000060">
    <property type="protein sequence ID" value="PIS18050.1"/>
    <property type="molecule type" value="Genomic_DNA"/>
</dbReference>
<dbReference type="Proteomes" id="UP000229574">
    <property type="component" value="Unassembled WGS sequence"/>
</dbReference>
<dbReference type="SUPFAM" id="SSF52972">
    <property type="entry name" value="ITPase-like"/>
    <property type="match status" value="1"/>
</dbReference>
<dbReference type="PANTHER" id="PTHR43213:SF5">
    <property type="entry name" value="BIFUNCTIONAL DTTP_UTP PYROPHOSPHATASE_METHYLTRANSFERASE PROTEIN-RELATED"/>
    <property type="match status" value="1"/>
</dbReference>
<comment type="caution">
    <text evidence="3">The sequence shown here is derived from an EMBL/GenBank/DDBJ whole genome shotgun (WGS) entry which is preliminary data.</text>
</comment>
<reference evidence="4" key="1">
    <citation type="submission" date="2017-09" db="EMBL/GenBank/DDBJ databases">
        <title>Depth-based differentiation of microbial function through sediment-hosted aquifers and enrichment of novel symbionts in the deep terrestrial subsurface.</title>
        <authorList>
            <person name="Probst A.J."/>
            <person name="Ladd B."/>
            <person name="Jarett J.K."/>
            <person name="Geller-Mcgrath D.E."/>
            <person name="Sieber C.M.K."/>
            <person name="Emerson J.B."/>
            <person name="Anantharaman K."/>
            <person name="Thomas B.C."/>
            <person name="Malmstrom R."/>
            <person name="Stieglmeier M."/>
            <person name="Klingl A."/>
            <person name="Woyke T."/>
            <person name="Ryan C.M."/>
            <person name="Banfield J.F."/>
        </authorList>
    </citation>
    <scope>NUCLEOTIDE SEQUENCE [LARGE SCALE GENOMIC DNA]</scope>
</reference>
<sequence>MQKIILASGSPRRREILEKLGVEFQVVDSGYDEDLIKTDDPVELVEELALQKALEVAKQFDDALIIGG</sequence>
<accession>A0A2H0WZG5</accession>
<organism evidence="3 4">
    <name type="scientific">Candidatus Collierbacteria bacterium CG09_land_8_20_14_0_10_46_12</name>
    <dbReference type="NCBI Taxonomy" id="1974533"/>
    <lineage>
        <taxon>Bacteria</taxon>
        <taxon>Candidatus Collieribacteriota</taxon>
    </lineage>
</organism>
<dbReference type="InterPro" id="IPR029001">
    <property type="entry name" value="ITPase-like_fam"/>
</dbReference>
<dbReference type="PANTHER" id="PTHR43213">
    <property type="entry name" value="BIFUNCTIONAL DTTP/UTP PYROPHOSPHATASE/METHYLTRANSFERASE PROTEIN-RELATED"/>
    <property type="match status" value="1"/>
</dbReference>